<dbReference type="PANTHER" id="PTHR19842:SF2">
    <property type="entry name" value="WD REPEAT PROTEIN (AFU_ORTHOLOGUE AFUA_5G04300)"/>
    <property type="match status" value="1"/>
</dbReference>
<dbReference type="SUPFAM" id="SSF50978">
    <property type="entry name" value="WD40 repeat-like"/>
    <property type="match status" value="1"/>
</dbReference>
<feature type="compositionally biased region" description="Low complexity" evidence="5">
    <location>
        <begin position="176"/>
        <end position="187"/>
    </location>
</feature>
<evidence type="ECO:0000256" key="2">
    <source>
        <dbReference type="ARBA" id="ARBA00022574"/>
    </source>
</evidence>
<dbReference type="PANTHER" id="PTHR19842">
    <property type="entry name" value="G BETA-LIKE PROTEIN GBL"/>
    <property type="match status" value="1"/>
</dbReference>
<dbReference type="EMBL" id="JAQJAN010000018">
    <property type="protein sequence ID" value="KAJ5709619.1"/>
    <property type="molecule type" value="Genomic_DNA"/>
</dbReference>
<evidence type="ECO:0000256" key="5">
    <source>
        <dbReference type="SAM" id="MobiDB-lite"/>
    </source>
</evidence>
<accession>A0AAD6HE53</accession>
<organism evidence="6 7">
    <name type="scientific">Penicillium malachiteum</name>
    <dbReference type="NCBI Taxonomy" id="1324776"/>
    <lineage>
        <taxon>Eukaryota</taxon>
        <taxon>Fungi</taxon>
        <taxon>Dikarya</taxon>
        <taxon>Ascomycota</taxon>
        <taxon>Pezizomycotina</taxon>
        <taxon>Eurotiomycetes</taxon>
        <taxon>Eurotiomycetidae</taxon>
        <taxon>Eurotiales</taxon>
        <taxon>Aspergillaceae</taxon>
        <taxon>Penicillium</taxon>
    </lineage>
</organism>
<keyword evidence="7" id="KW-1185">Reference proteome</keyword>
<dbReference type="InterPro" id="IPR037588">
    <property type="entry name" value="MLST8"/>
</dbReference>
<comment type="caution">
    <text evidence="6">The sequence shown here is derived from an EMBL/GenBank/DDBJ whole genome shotgun (WGS) entry which is preliminary data.</text>
</comment>
<dbReference type="GO" id="GO:0031932">
    <property type="term" value="C:TORC2 complex"/>
    <property type="evidence" value="ECO:0007669"/>
    <property type="project" value="InterPro"/>
</dbReference>
<feature type="region of interest" description="Disordered" evidence="5">
    <location>
        <begin position="44"/>
        <end position="205"/>
    </location>
</feature>
<feature type="repeat" description="WD" evidence="4">
    <location>
        <begin position="385"/>
        <end position="410"/>
    </location>
</feature>
<dbReference type="PROSITE" id="PS00678">
    <property type="entry name" value="WD_REPEATS_1"/>
    <property type="match status" value="1"/>
</dbReference>
<proteinExistence type="inferred from homology"/>
<dbReference type="InterPro" id="IPR036322">
    <property type="entry name" value="WD40_repeat_dom_sf"/>
</dbReference>
<keyword evidence="2 4" id="KW-0853">WD repeat</keyword>
<sequence>MLHSLAFTKGRRQTSGFVQENSAEYAEQVLNDATRLLETFIAHSTKIRNETPEKPERPQEPAEYTRNVTHGHSTFVVGKRQQEIQKPRSIPLVSPTPRPSTTSTPNNVPPNPPRNVTALRIGKRGERDSPRPAPSIQPIPTASAPERPQSQRPISRDHRLSRQSRGTSKESPDAASSPSFLMSPSQSTNDINAPRRSGRTKNIPTTYNVRVLLGIDRPGRLETASTATNDSEVESLTGDLNRASSEVETLATATPTETPAPTTVVAPRPPKSTNISRLLWERELRGCGASNRIFSAVTQDLKPWKSWKGASNDVVALAWSPDSTRFAAGATAQSDEYNRKSNLLLGSLVESTLHELPDHFTRRTAPSTGTEDRLFTSVTDMQWVGDQLYTASYDNTVKIWDVTAGKHPSCLRTLKHDSKVVVMAVSKSNPNLIATGTDGFRLWSLQQGRSHSYLNLDIVRAPRQKAVDLVPTSLQWGNTAHTSEFLIGGMTEAGQHDYKVPAHGHLQLWVIRESFVSPQKVSPDSQNVFDIKWHPSERRFIAATTYSQAMHLPYRTKTVVQLYDYLDGSFAVHDRANRFPCPAADINEATFCPMNPDYLTASCTDGRTYVWDVRKGDRTVHRLAHGEPLHELYDGYSREYTDYGASVALWGSGIDEFYTGGSDGALKRWDIRRSPDDALVSDVATFTEGITCASFSDDKSHMLLGSLGGGVRVVSCAPLSDPDNADFKLKAAPEPPSREVSGRELSKALISNAEIERHPLFGPGQGPKYKGPYARWARGLDPKTPLDQVVKFPLKDEYRIRQLCIAPGSNRLGLDLHALEELKAQLQVAEVRNGLKDASTGQSSSPAPVAVGTKDENQIKIEAAPNPAVEASVMFLGQRKRKRDGEDGQDEPVTKERKRKNLSAHLGVIHIDLTEDSPEPEVMPRNTPPEPLIITESVSEDAQELIPRGSESDDELEDDHWWPESGNYDANICDSD</sequence>
<dbReference type="Gene3D" id="2.130.10.10">
    <property type="entry name" value="YVTN repeat-like/Quinoprotein amine dehydrogenase"/>
    <property type="match status" value="1"/>
</dbReference>
<evidence type="ECO:0008006" key="8">
    <source>
        <dbReference type="Google" id="ProtNLM"/>
    </source>
</evidence>
<feature type="region of interest" description="Disordered" evidence="5">
    <location>
        <begin position="877"/>
        <end position="976"/>
    </location>
</feature>
<dbReference type="GO" id="GO:0031929">
    <property type="term" value="P:TOR signaling"/>
    <property type="evidence" value="ECO:0007669"/>
    <property type="project" value="InterPro"/>
</dbReference>
<evidence type="ECO:0000256" key="1">
    <source>
        <dbReference type="ARBA" id="ARBA00009890"/>
    </source>
</evidence>
<evidence type="ECO:0000256" key="3">
    <source>
        <dbReference type="ARBA" id="ARBA00022737"/>
    </source>
</evidence>
<evidence type="ECO:0000256" key="4">
    <source>
        <dbReference type="PROSITE-ProRule" id="PRU00221"/>
    </source>
</evidence>
<name>A0AAD6HE53_9EURO</name>
<dbReference type="AlphaFoldDB" id="A0AAD6HE53"/>
<dbReference type="SMART" id="SM00320">
    <property type="entry name" value="WD40"/>
    <property type="match status" value="6"/>
</dbReference>
<reference evidence="6" key="2">
    <citation type="submission" date="2023-01" db="EMBL/GenBank/DDBJ databases">
        <authorList>
            <person name="Petersen C."/>
        </authorList>
    </citation>
    <scope>NUCLEOTIDE SEQUENCE</scope>
    <source>
        <strain evidence="6">IBT 17514</strain>
    </source>
</reference>
<dbReference type="GO" id="GO:0031931">
    <property type="term" value="C:TORC1 complex"/>
    <property type="evidence" value="ECO:0007669"/>
    <property type="project" value="InterPro"/>
</dbReference>
<gene>
    <name evidence="6" type="ORF">N7493_009910</name>
</gene>
<dbReference type="InterPro" id="IPR019775">
    <property type="entry name" value="WD40_repeat_CS"/>
</dbReference>
<dbReference type="Pfam" id="PF00400">
    <property type="entry name" value="WD40"/>
    <property type="match status" value="1"/>
</dbReference>
<feature type="compositionally biased region" description="Basic and acidic residues" evidence="5">
    <location>
        <begin position="47"/>
        <end position="60"/>
    </location>
</feature>
<evidence type="ECO:0000313" key="7">
    <source>
        <dbReference type="Proteomes" id="UP001215712"/>
    </source>
</evidence>
<dbReference type="PROSITE" id="PS50082">
    <property type="entry name" value="WD_REPEATS_2"/>
    <property type="match status" value="1"/>
</dbReference>
<dbReference type="Proteomes" id="UP001215712">
    <property type="component" value="Unassembled WGS sequence"/>
</dbReference>
<comment type="similarity">
    <text evidence="1">Belongs to the WD repeat LST8 family.</text>
</comment>
<reference evidence="6" key="1">
    <citation type="journal article" date="2023" name="IMA Fungus">
        <title>Comparative genomic study of the Penicillium genus elucidates a diverse pangenome and 15 lateral gene transfer events.</title>
        <authorList>
            <person name="Petersen C."/>
            <person name="Sorensen T."/>
            <person name="Nielsen M.R."/>
            <person name="Sondergaard T.E."/>
            <person name="Sorensen J.L."/>
            <person name="Fitzpatrick D.A."/>
            <person name="Frisvad J.C."/>
            <person name="Nielsen K.L."/>
        </authorList>
    </citation>
    <scope>NUCLEOTIDE SEQUENCE</scope>
    <source>
        <strain evidence="6">IBT 17514</strain>
    </source>
</reference>
<dbReference type="InterPro" id="IPR015943">
    <property type="entry name" value="WD40/YVTN_repeat-like_dom_sf"/>
</dbReference>
<dbReference type="GO" id="GO:0032956">
    <property type="term" value="P:regulation of actin cytoskeleton organization"/>
    <property type="evidence" value="ECO:0007669"/>
    <property type="project" value="TreeGrafter"/>
</dbReference>
<keyword evidence="3" id="KW-0677">Repeat</keyword>
<protein>
    <recommendedName>
        <fullName evidence="8">WD40 repeat-like protein</fullName>
    </recommendedName>
</protein>
<feature type="compositionally biased region" description="Low complexity" evidence="5">
    <location>
        <begin position="93"/>
        <end position="106"/>
    </location>
</feature>
<dbReference type="InterPro" id="IPR001680">
    <property type="entry name" value="WD40_rpt"/>
</dbReference>
<evidence type="ECO:0000313" key="6">
    <source>
        <dbReference type="EMBL" id="KAJ5709619.1"/>
    </source>
</evidence>